<dbReference type="Pfam" id="PF02365">
    <property type="entry name" value="NAM"/>
    <property type="match status" value="1"/>
</dbReference>
<sequence>MLIEFQEVIFWLTICQSTHSAVCHEWPGLPRGVKFDPSDQEIMWHLLAKVGVRNMKPHPFIDEFILTVDEDDGICYTHPQNLPGVKQDGSVSHFFHRAIKAYNTGTRKRRKIHSDDFCDVRWHKTGRTKPVVLDGVQTGCKKIMVLYVSLVRGGKAEKTNWQQEGKQTDKFEQDLPDGTDVMISKVDPVTPPSVTPDPPHLAADNNNNQTEEEPKWWDSESQNLLDSQQLVEGLSLCDELLRSQSPGRDGNENGELERKPCLSDYAHLGPEYLKKDLETCQDLVLDPANIELDTPPDFRLSQLEFGSQDSFLAWGGSKPVD</sequence>
<dbReference type="PANTHER" id="PTHR31079">
    <property type="entry name" value="NAC DOMAIN-CONTAINING PROTEIN 73"/>
    <property type="match status" value="1"/>
</dbReference>
<dbReference type="OrthoDB" id="1882130at2759"/>
<comment type="caution">
    <text evidence="7">The sequence shown here is derived from an EMBL/GenBank/DDBJ whole genome shotgun (WGS) entry which is preliminary data.</text>
</comment>
<feature type="compositionally biased region" description="Pro residues" evidence="5">
    <location>
        <begin position="189"/>
        <end position="199"/>
    </location>
</feature>
<evidence type="ECO:0000256" key="3">
    <source>
        <dbReference type="ARBA" id="ARBA00023163"/>
    </source>
</evidence>
<proteinExistence type="predicted"/>
<evidence type="ECO:0000313" key="7">
    <source>
        <dbReference type="EMBL" id="GFZ00311.1"/>
    </source>
</evidence>
<accession>A0A7J0FNT1</accession>
<dbReference type="PANTHER" id="PTHR31079:SF9">
    <property type="entry name" value="SUPPRESSOR OF GAMMA RESPONSE 1"/>
    <property type="match status" value="1"/>
</dbReference>
<keyword evidence="1" id="KW-0805">Transcription regulation</keyword>
<gene>
    <name evidence="7" type="ORF">Acr_13g0017100</name>
</gene>
<dbReference type="GO" id="GO:0005634">
    <property type="term" value="C:nucleus"/>
    <property type="evidence" value="ECO:0007669"/>
    <property type="project" value="TreeGrafter"/>
</dbReference>
<dbReference type="InterPro" id="IPR003441">
    <property type="entry name" value="NAC-dom"/>
</dbReference>
<feature type="domain" description="NAC" evidence="6">
    <location>
        <begin position="29"/>
        <end position="189"/>
    </location>
</feature>
<dbReference type="PROSITE" id="PS51005">
    <property type="entry name" value="NAC"/>
    <property type="match status" value="1"/>
</dbReference>
<dbReference type="AlphaFoldDB" id="A0A7J0FNT1"/>
<evidence type="ECO:0000313" key="8">
    <source>
        <dbReference type="Proteomes" id="UP000585474"/>
    </source>
</evidence>
<evidence type="ECO:0000256" key="1">
    <source>
        <dbReference type="ARBA" id="ARBA00023015"/>
    </source>
</evidence>
<feature type="region of interest" description="Disordered" evidence="5">
    <location>
        <begin position="157"/>
        <end position="216"/>
    </location>
</feature>
<dbReference type="EMBL" id="BJWL01000013">
    <property type="protein sequence ID" value="GFZ00311.1"/>
    <property type="molecule type" value="Genomic_DNA"/>
</dbReference>
<protein>
    <submittedName>
        <fullName evidence="7">NAC (No Apical Meristem) domain transcriptional regulator superfamily protein</fullName>
    </submittedName>
</protein>
<reference evidence="7 8" key="1">
    <citation type="submission" date="2019-07" db="EMBL/GenBank/DDBJ databases">
        <title>De Novo Assembly of kiwifruit Actinidia rufa.</title>
        <authorList>
            <person name="Sugita-Konishi S."/>
            <person name="Sato K."/>
            <person name="Mori E."/>
            <person name="Abe Y."/>
            <person name="Kisaki G."/>
            <person name="Hamano K."/>
            <person name="Suezawa K."/>
            <person name="Otani M."/>
            <person name="Fukuda T."/>
            <person name="Manabe T."/>
            <person name="Gomi K."/>
            <person name="Tabuchi M."/>
            <person name="Akimitsu K."/>
            <person name="Kataoka I."/>
        </authorList>
    </citation>
    <scope>NUCLEOTIDE SEQUENCE [LARGE SCALE GENOMIC DNA]</scope>
    <source>
        <strain evidence="8">cv. Fuchu</strain>
    </source>
</reference>
<dbReference type="InterPro" id="IPR044799">
    <property type="entry name" value="SOG1-like"/>
</dbReference>
<dbReference type="Gene3D" id="2.170.150.80">
    <property type="entry name" value="NAC domain"/>
    <property type="match status" value="1"/>
</dbReference>
<keyword evidence="3" id="KW-0804">Transcription</keyword>
<evidence type="ECO:0000256" key="2">
    <source>
        <dbReference type="ARBA" id="ARBA00023125"/>
    </source>
</evidence>
<dbReference type="SUPFAM" id="SSF101941">
    <property type="entry name" value="NAC domain"/>
    <property type="match status" value="1"/>
</dbReference>
<evidence type="ECO:0000259" key="6">
    <source>
        <dbReference type="PROSITE" id="PS51005"/>
    </source>
</evidence>
<dbReference type="GO" id="GO:0000976">
    <property type="term" value="F:transcription cis-regulatory region binding"/>
    <property type="evidence" value="ECO:0007669"/>
    <property type="project" value="TreeGrafter"/>
</dbReference>
<name>A0A7J0FNT1_9ERIC</name>
<evidence type="ECO:0000256" key="4">
    <source>
        <dbReference type="ARBA" id="ARBA00023242"/>
    </source>
</evidence>
<dbReference type="InterPro" id="IPR036093">
    <property type="entry name" value="NAC_dom_sf"/>
</dbReference>
<evidence type="ECO:0000256" key="5">
    <source>
        <dbReference type="SAM" id="MobiDB-lite"/>
    </source>
</evidence>
<organism evidence="7 8">
    <name type="scientific">Actinidia rufa</name>
    <dbReference type="NCBI Taxonomy" id="165716"/>
    <lineage>
        <taxon>Eukaryota</taxon>
        <taxon>Viridiplantae</taxon>
        <taxon>Streptophyta</taxon>
        <taxon>Embryophyta</taxon>
        <taxon>Tracheophyta</taxon>
        <taxon>Spermatophyta</taxon>
        <taxon>Magnoliopsida</taxon>
        <taxon>eudicotyledons</taxon>
        <taxon>Gunneridae</taxon>
        <taxon>Pentapetalae</taxon>
        <taxon>asterids</taxon>
        <taxon>Ericales</taxon>
        <taxon>Actinidiaceae</taxon>
        <taxon>Actinidia</taxon>
    </lineage>
</organism>
<dbReference type="Proteomes" id="UP000585474">
    <property type="component" value="Unassembled WGS sequence"/>
</dbReference>
<keyword evidence="4" id="KW-0539">Nucleus</keyword>
<keyword evidence="8" id="KW-1185">Reference proteome</keyword>
<keyword evidence="2" id="KW-0238">DNA-binding</keyword>
<dbReference type="GO" id="GO:0003700">
    <property type="term" value="F:DNA-binding transcription factor activity"/>
    <property type="evidence" value="ECO:0007669"/>
    <property type="project" value="InterPro"/>
</dbReference>